<comment type="caution">
    <text evidence="1">The sequence shown here is derived from an EMBL/GenBank/DDBJ whole genome shotgun (WGS) entry which is preliminary data.</text>
</comment>
<feature type="non-terminal residue" evidence="1">
    <location>
        <position position="1"/>
    </location>
</feature>
<name>A0A5J4P2K0_9TREM</name>
<dbReference type="EMBL" id="QNGE01000076">
    <property type="protein sequence ID" value="KAA3682071.1"/>
    <property type="molecule type" value="Genomic_DNA"/>
</dbReference>
<gene>
    <name evidence="1" type="ORF">DEA37_0000088</name>
</gene>
<keyword evidence="2" id="KW-1185">Reference proteome</keyword>
<dbReference type="AlphaFoldDB" id="A0A5J4P2K0"/>
<evidence type="ECO:0000313" key="1">
    <source>
        <dbReference type="EMBL" id="KAA3682071.1"/>
    </source>
</evidence>
<accession>A0A5J4P2K0</accession>
<reference evidence="1 2" key="1">
    <citation type="journal article" date="2019" name="Gigascience">
        <title>Whole-genome sequence of the oriental lung fluke Paragonimus westermani.</title>
        <authorList>
            <person name="Oey H."/>
            <person name="Zakrzewski M."/>
            <person name="Narain K."/>
            <person name="Devi K.R."/>
            <person name="Agatsuma T."/>
            <person name="Nawaratna S."/>
            <person name="Gobert G.N."/>
            <person name="Jones M.K."/>
            <person name="Ragan M.A."/>
            <person name="McManus D.P."/>
            <person name="Krause L."/>
        </authorList>
    </citation>
    <scope>NUCLEOTIDE SEQUENCE [LARGE SCALE GENOMIC DNA]</scope>
    <source>
        <strain evidence="1 2">IND2009</strain>
    </source>
</reference>
<protein>
    <submittedName>
        <fullName evidence="1">Uncharacterized protein</fullName>
    </submittedName>
</protein>
<evidence type="ECO:0000313" key="2">
    <source>
        <dbReference type="Proteomes" id="UP000324629"/>
    </source>
</evidence>
<dbReference type="InterPro" id="IPR036834">
    <property type="entry name" value="Bcl-2-like_sf"/>
</dbReference>
<dbReference type="Proteomes" id="UP000324629">
    <property type="component" value="Unassembled WGS sequence"/>
</dbReference>
<organism evidence="1 2">
    <name type="scientific">Paragonimus westermani</name>
    <dbReference type="NCBI Taxonomy" id="34504"/>
    <lineage>
        <taxon>Eukaryota</taxon>
        <taxon>Metazoa</taxon>
        <taxon>Spiralia</taxon>
        <taxon>Lophotrochozoa</taxon>
        <taxon>Platyhelminthes</taxon>
        <taxon>Trematoda</taxon>
        <taxon>Digenea</taxon>
        <taxon>Plagiorchiida</taxon>
        <taxon>Troglotremata</taxon>
        <taxon>Troglotrematidae</taxon>
        <taxon>Paragonimus</taxon>
    </lineage>
</organism>
<dbReference type="GO" id="GO:0042981">
    <property type="term" value="P:regulation of apoptotic process"/>
    <property type="evidence" value="ECO:0007669"/>
    <property type="project" value="InterPro"/>
</dbReference>
<sequence length="319" mass="35303">TLASMNSGTSYDSLGKLSDPVGPVAVGSERTNCTHTTQLSDAVGTGRSIEPTVPYTIVANMINALSQRIMNQISEDELERRLRLWEERAAAVYSLPTVLDAHKTVRLRKSGVVEPISSSNGVQDLIHDRSGSLLPGSTDISAVDSGLGRIKTSDLKHSLLAQARRLEHRKKLDICTDLLDHLVSHTNYPAFEADLLKLLGRQPNWHQISVLYYLSRCAVRHLLTAHFHKLDSLNQTVADLTMTGKSALDSQPLTGSSVTVDVIESARLTALTEMGVCRASVERIKDFTVTFFLRWYADWVYKRGGWQSVIEDTEDSELD</sequence>
<dbReference type="Gene3D" id="1.10.437.10">
    <property type="entry name" value="Blc2-like"/>
    <property type="match status" value="1"/>
</dbReference>
<proteinExistence type="predicted"/>